<comment type="subcellular location">
    <subcellularLocation>
        <location evidence="8">Cytoplasm</location>
    </subcellularLocation>
</comment>
<dbReference type="InterPro" id="IPR023546">
    <property type="entry name" value="MGMT"/>
</dbReference>
<evidence type="ECO:0000256" key="1">
    <source>
        <dbReference type="ARBA" id="ARBA00001286"/>
    </source>
</evidence>
<dbReference type="AlphaFoldDB" id="A0A839AEA7"/>
<dbReference type="GO" id="GO:0003908">
    <property type="term" value="F:methylated-DNA-[protein]-cysteine S-methyltransferase activity"/>
    <property type="evidence" value="ECO:0007669"/>
    <property type="project" value="UniProtKB-UniRule"/>
</dbReference>
<dbReference type="EC" id="2.1.1.63" evidence="8"/>
<keyword evidence="12" id="KW-1185">Reference proteome</keyword>
<comment type="caution">
    <text evidence="11">The sequence shown here is derived from an EMBL/GenBank/DDBJ whole genome shotgun (WGS) entry which is preliminary data.</text>
</comment>
<dbReference type="InterPro" id="IPR036631">
    <property type="entry name" value="MGMT_N_sf"/>
</dbReference>
<dbReference type="GO" id="GO:0005737">
    <property type="term" value="C:cytoplasm"/>
    <property type="evidence" value="ECO:0007669"/>
    <property type="project" value="UniProtKB-SubCell"/>
</dbReference>
<evidence type="ECO:0000256" key="2">
    <source>
        <dbReference type="ARBA" id="ARBA00022490"/>
    </source>
</evidence>
<dbReference type="CDD" id="cd06445">
    <property type="entry name" value="ATase"/>
    <property type="match status" value="1"/>
</dbReference>
<evidence type="ECO:0000256" key="4">
    <source>
        <dbReference type="ARBA" id="ARBA00022679"/>
    </source>
</evidence>
<dbReference type="Pfam" id="PF02870">
    <property type="entry name" value="Methyltransf_1N"/>
    <property type="match status" value="1"/>
</dbReference>
<evidence type="ECO:0000259" key="9">
    <source>
        <dbReference type="Pfam" id="PF01035"/>
    </source>
</evidence>
<reference evidence="11 12" key="1">
    <citation type="submission" date="2020-07" db="EMBL/GenBank/DDBJ databases">
        <title>Stappia sp., F7233, whole genome shotgun sequencing project.</title>
        <authorList>
            <person name="Jiang S."/>
            <person name="Liu Z.W."/>
            <person name="Du Z.J."/>
        </authorList>
    </citation>
    <scope>NUCLEOTIDE SEQUENCE [LARGE SCALE GENOMIC DNA]</scope>
    <source>
        <strain evidence="11 12">F7233</strain>
    </source>
</reference>
<dbReference type="InterPro" id="IPR001497">
    <property type="entry name" value="MethylDNA_cys_MeTrfase_AS"/>
</dbReference>
<feature type="domain" description="Methylated-DNA-[protein]-cysteine S-methyltransferase DNA binding" evidence="9">
    <location>
        <begin position="67"/>
        <end position="145"/>
    </location>
</feature>
<keyword evidence="4 8" id="KW-0808">Transferase</keyword>
<name>A0A839AEA7_9HYPH</name>
<dbReference type="NCBIfam" id="TIGR00589">
    <property type="entry name" value="ogt"/>
    <property type="match status" value="1"/>
</dbReference>
<gene>
    <name evidence="11" type="ORF">H2509_09535</name>
</gene>
<evidence type="ECO:0000256" key="6">
    <source>
        <dbReference type="ARBA" id="ARBA00023204"/>
    </source>
</evidence>
<sequence length="151" mass="16382">MPAASLQTPVGRLGVVEEDGAIVELLWDGEDEGERTPLLDEAIRQLEAYFAGERKEFDLPLAPRGNAFQQAVYKLMSAIPFGETRTYGELARQLDTYGQPVGQACGMNPIPVIIPCHRVLSANGLGGYSGKGGVEMKIELLKLEGGYPYLL</sequence>
<dbReference type="InterPro" id="IPR008332">
    <property type="entry name" value="MethylG_MeTrfase_N"/>
</dbReference>
<dbReference type="GO" id="GO:0006307">
    <property type="term" value="P:DNA alkylation repair"/>
    <property type="evidence" value="ECO:0007669"/>
    <property type="project" value="UniProtKB-UniRule"/>
</dbReference>
<dbReference type="EMBL" id="JACFXV010000048">
    <property type="protein sequence ID" value="MBA5777368.1"/>
    <property type="molecule type" value="Genomic_DNA"/>
</dbReference>
<dbReference type="Gene3D" id="1.10.10.10">
    <property type="entry name" value="Winged helix-like DNA-binding domain superfamily/Winged helix DNA-binding domain"/>
    <property type="match status" value="1"/>
</dbReference>
<keyword evidence="5 8" id="KW-0227">DNA damage</keyword>
<evidence type="ECO:0000313" key="11">
    <source>
        <dbReference type="EMBL" id="MBA5777368.1"/>
    </source>
</evidence>
<dbReference type="InterPro" id="IPR036388">
    <property type="entry name" value="WH-like_DNA-bd_sf"/>
</dbReference>
<comment type="function">
    <text evidence="8">Involved in the cellular defense against the biological effects of O6-methylguanine (O6-MeG) and O4-methylthymine (O4-MeT) in DNA. Repairs the methylated nucleobase in DNA by stoichiometrically transferring the methyl group to a cysteine residue in the enzyme. This is a suicide reaction: the enzyme is irreversibly inactivated.</text>
</comment>
<keyword evidence="3 8" id="KW-0489">Methyltransferase</keyword>
<organism evidence="11 12">
    <name type="scientific">Stappia albiluteola</name>
    <dbReference type="NCBI Taxonomy" id="2758565"/>
    <lineage>
        <taxon>Bacteria</taxon>
        <taxon>Pseudomonadati</taxon>
        <taxon>Pseudomonadota</taxon>
        <taxon>Alphaproteobacteria</taxon>
        <taxon>Hyphomicrobiales</taxon>
        <taxon>Stappiaceae</taxon>
        <taxon>Stappia</taxon>
    </lineage>
</organism>
<evidence type="ECO:0000259" key="10">
    <source>
        <dbReference type="Pfam" id="PF02870"/>
    </source>
</evidence>
<comment type="catalytic activity">
    <reaction evidence="7 8">
        <text>a 6-O-methyl-2'-deoxyguanosine in DNA + L-cysteinyl-[protein] = S-methyl-L-cysteinyl-[protein] + a 2'-deoxyguanosine in DNA</text>
        <dbReference type="Rhea" id="RHEA:24000"/>
        <dbReference type="Rhea" id="RHEA-COMP:10131"/>
        <dbReference type="Rhea" id="RHEA-COMP:10132"/>
        <dbReference type="Rhea" id="RHEA-COMP:11367"/>
        <dbReference type="Rhea" id="RHEA-COMP:11368"/>
        <dbReference type="ChEBI" id="CHEBI:29950"/>
        <dbReference type="ChEBI" id="CHEBI:82612"/>
        <dbReference type="ChEBI" id="CHEBI:85445"/>
        <dbReference type="ChEBI" id="CHEBI:85448"/>
        <dbReference type="EC" id="2.1.1.63"/>
    </reaction>
</comment>
<dbReference type="HAMAP" id="MF_00772">
    <property type="entry name" value="OGT"/>
    <property type="match status" value="1"/>
</dbReference>
<dbReference type="Gene3D" id="3.30.160.70">
    <property type="entry name" value="Methylated DNA-protein cysteine methyltransferase domain"/>
    <property type="match status" value="1"/>
</dbReference>
<proteinExistence type="inferred from homology"/>
<comment type="miscellaneous">
    <text evidence="8">This enzyme catalyzes only one turnover and therefore is not strictly catalytic. According to one definition, an enzyme is a biocatalyst that acts repeatedly and over many reaction cycles.</text>
</comment>
<dbReference type="SUPFAM" id="SSF53155">
    <property type="entry name" value="Methylated DNA-protein cysteine methyltransferase domain"/>
    <property type="match status" value="1"/>
</dbReference>
<dbReference type="PANTHER" id="PTHR10815:SF13">
    <property type="entry name" value="METHYLATED-DNA--PROTEIN-CYSTEINE METHYLTRANSFERASE"/>
    <property type="match status" value="1"/>
</dbReference>
<accession>A0A839AEA7</accession>
<dbReference type="SUPFAM" id="SSF46767">
    <property type="entry name" value="Methylated DNA-protein cysteine methyltransferase, C-terminal domain"/>
    <property type="match status" value="1"/>
</dbReference>
<comment type="similarity">
    <text evidence="8">Belongs to the MGMT family.</text>
</comment>
<comment type="catalytic activity">
    <reaction evidence="1 8">
        <text>a 4-O-methyl-thymidine in DNA + L-cysteinyl-[protein] = a thymidine in DNA + S-methyl-L-cysteinyl-[protein]</text>
        <dbReference type="Rhea" id="RHEA:53428"/>
        <dbReference type="Rhea" id="RHEA-COMP:10131"/>
        <dbReference type="Rhea" id="RHEA-COMP:10132"/>
        <dbReference type="Rhea" id="RHEA-COMP:13555"/>
        <dbReference type="Rhea" id="RHEA-COMP:13556"/>
        <dbReference type="ChEBI" id="CHEBI:29950"/>
        <dbReference type="ChEBI" id="CHEBI:82612"/>
        <dbReference type="ChEBI" id="CHEBI:137386"/>
        <dbReference type="ChEBI" id="CHEBI:137387"/>
        <dbReference type="EC" id="2.1.1.63"/>
    </reaction>
</comment>
<feature type="active site" description="Nucleophile; methyl group acceptor" evidence="8">
    <location>
        <position position="116"/>
    </location>
</feature>
<evidence type="ECO:0000256" key="5">
    <source>
        <dbReference type="ARBA" id="ARBA00022763"/>
    </source>
</evidence>
<dbReference type="PROSITE" id="PS00374">
    <property type="entry name" value="MGMT"/>
    <property type="match status" value="1"/>
</dbReference>
<protein>
    <recommendedName>
        <fullName evidence="8">Methylated-DNA--protein-cysteine methyltransferase</fullName>
        <ecNumber evidence="8">2.1.1.63</ecNumber>
    </recommendedName>
    <alternativeName>
        <fullName evidence="8">6-O-methylguanine-DNA methyltransferase</fullName>
        <shortName evidence="8">MGMT</shortName>
    </alternativeName>
    <alternativeName>
        <fullName evidence="8">O-6-methylguanine-DNA-alkyltransferase</fullName>
    </alternativeName>
</protein>
<dbReference type="GO" id="GO:0032259">
    <property type="term" value="P:methylation"/>
    <property type="evidence" value="ECO:0007669"/>
    <property type="project" value="UniProtKB-KW"/>
</dbReference>
<evidence type="ECO:0000256" key="3">
    <source>
        <dbReference type="ARBA" id="ARBA00022603"/>
    </source>
</evidence>
<keyword evidence="2 8" id="KW-0963">Cytoplasm</keyword>
<evidence type="ECO:0000256" key="8">
    <source>
        <dbReference type="HAMAP-Rule" id="MF_00772"/>
    </source>
</evidence>
<dbReference type="InterPro" id="IPR014048">
    <property type="entry name" value="MethylDNA_cys_MeTrfase_DNA-bd"/>
</dbReference>
<dbReference type="InterPro" id="IPR036217">
    <property type="entry name" value="MethylDNA_cys_MeTrfase_DNAb"/>
</dbReference>
<evidence type="ECO:0000256" key="7">
    <source>
        <dbReference type="ARBA" id="ARBA00049348"/>
    </source>
</evidence>
<dbReference type="PANTHER" id="PTHR10815">
    <property type="entry name" value="METHYLATED-DNA--PROTEIN-CYSTEINE METHYLTRANSFERASE"/>
    <property type="match status" value="1"/>
</dbReference>
<keyword evidence="6 8" id="KW-0234">DNA repair</keyword>
<dbReference type="Pfam" id="PF01035">
    <property type="entry name" value="DNA_binding_1"/>
    <property type="match status" value="1"/>
</dbReference>
<dbReference type="RefSeq" id="WP_182164685.1">
    <property type="nucleotide sequence ID" value="NZ_JACFXV010000048.1"/>
</dbReference>
<dbReference type="Proteomes" id="UP000541109">
    <property type="component" value="Unassembled WGS sequence"/>
</dbReference>
<feature type="domain" description="Methylguanine DNA methyltransferase ribonuclease-like" evidence="10">
    <location>
        <begin position="5"/>
        <end position="63"/>
    </location>
</feature>
<evidence type="ECO:0000313" key="12">
    <source>
        <dbReference type="Proteomes" id="UP000541109"/>
    </source>
</evidence>